<dbReference type="Gene3D" id="3.40.50.1820">
    <property type="entry name" value="alpha/beta hydrolase"/>
    <property type="match status" value="1"/>
</dbReference>
<evidence type="ECO:0000313" key="3">
    <source>
        <dbReference type="EMBL" id="KAD4982972.1"/>
    </source>
</evidence>
<dbReference type="AlphaFoldDB" id="A0A5N6NRW2"/>
<gene>
    <name evidence="3" type="ORF">E3N88_19643</name>
</gene>
<dbReference type="Pfam" id="PF07859">
    <property type="entry name" value="Abhydrolase_3"/>
    <property type="match status" value="1"/>
</dbReference>
<comment type="similarity">
    <text evidence="1">Belongs to the 'GDXG' lipolytic enzyme family.</text>
</comment>
<organism evidence="3 4">
    <name type="scientific">Mikania micrantha</name>
    <name type="common">bitter vine</name>
    <dbReference type="NCBI Taxonomy" id="192012"/>
    <lineage>
        <taxon>Eukaryota</taxon>
        <taxon>Viridiplantae</taxon>
        <taxon>Streptophyta</taxon>
        <taxon>Embryophyta</taxon>
        <taxon>Tracheophyta</taxon>
        <taxon>Spermatophyta</taxon>
        <taxon>Magnoliopsida</taxon>
        <taxon>eudicotyledons</taxon>
        <taxon>Gunneridae</taxon>
        <taxon>Pentapetalae</taxon>
        <taxon>asterids</taxon>
        <taxon>campanulids</taxon>
        <taxon>Asterales</taxon>
        <taxon>Asteraceae</taxon>
        <taxon>Asteroideae</taxon>
        <taxon>Heliantheae alliance</taxon>
        <taxon>Eupatorieae</taxon>
        <taxon>Mikania</taxon>
    </lineage>
</organism>
<sequence>MEMKPQTSSLPLFTRFKLFLGRTLVNIGLHKDGTIDKRFRHLIDFKSPANSTPVDGVSSYDVSIDPCWFRVFVPDVNTDKLPVIVYYHGGGFALYGPDSTLFNELCRRFASMIPAIVVSASYRLTPEHRYPSQYEDGINVLKFLDDERNRKNLPEKADLQRCFVSGDSSGGNIAHHVCIAASKIKFQQLKVIGLVALQPFFGGEERTPSELSPENELGVTQKQTDAFWNMFMPLSGLANGTWDRDNKVINVSGPRAEDISGLDFPATLVVVGGRDILQDWQRKYYMWLKKYGKEAFLEEYEYMFHTFYIFTELDEATHVIYVIKNFVHKQMNMFTQ</sequence>
<dbReference type="PANTHER" id="PTHR23024">
    <property type="entry name" value="ARYLACETAMIDE DEACETYLASE"/>
    <property type="match status" value="1"/>
</dbReference>
<reference evidence="3 4" key="1">
    <citation type="submission" date="2019-05" db="EMBL/GenBank/DDBJ databases">
        <title>Mikania micrantha, genome provides insights into the molecular mechanism of rapid growth.</title>
        <authorList>
            <person name="Liu B."/>
        </authorList>
    </citation>
    <scope>NUCLEOTIDE SEQUENCE [LARGE SCALE GENOMIC DNA]</scope>
    <source>
        <strain evidence="3">NLD-2019</strain>
        <tissue evidence="3">Leaf</tissue>
    </source>
</reference>
<evidence type="ECO:0000256" key="1">
    <source>
        <dbReference type="ARBA" id="ARBA00010515"/>
    </source>
</evidence>
<feature type="domain" description="Alpha/beta hydrolase fold-3" evidence="2">
    <location>
        <begin position="84"/>
        <end position="308"/>
    </location>
</feature>
<proteinExistence type="inferred from homology"/>
<dbReference type="InterPro" id="IPR013094">
    <property type="entry name" value="AB_hydrolase_3"/>
</dbReference>
<dbReference type="PANTHER" id="PTHR23024:SF24">
    <property type="entry name" value="ALPHA_BETA HYDROLASE FOLD-3 DOMAIN-CONTAINING PROTEIN"/>
    <property type="match status" value="1"/>
</dbReference>
<dbReference type="GO" id="GO:0016787">
    <property type="term" value="F:hydrolase activity"/>
    <property type="evidence" value="ECO:0007669"/>
    <property type="project" value="InterPro"/>
</dbReference>
<dbReference type="SUPFAM" id="SSF53474">
    <property type="entry name" value="alpha/beta-Hydrolases"/>
    <property type="match status" value="1"/>
</dbReference>
<dbReference type="Proteomes" id="UP000326396">
    <property type="component" value="Linkage Group LG18"/>
</dbReference>
<dbReference type="InterPro" id="IPR050466">
    <property type="entry name" value="Carboxylest/Gibb_receptor"/>
</dbReference>
<evidence type="ECO:0000259" key="2">
    <source>
        <dbReference type="Pfam" id="PF07859"/>
    </source>
</evidence>
<dbReference type="InterPro" id="IPR029058">
    <property type="entry name" value="AB_hydrolase_fold"/>
</dbReference>
<dbReference type="OrthoDB" id="408631at2759"/>
<accession>A0A5N6NRW2</accession>
<dbReference type="EMBL" id="SZYD01000010">
    <property type="protein sequence ID" value="KAD4982972.1"/>
    <property type="molecule type" value="Genomic_DNA"/>
</dbReference>
<keyword evidence="4" id="KW-1185">Reference proteome</keyword>
<name>A0A5N6NRW2_9ASTR</name>
<protein>
    <recommendedName>
        <fullName evidence="2">Alpha/beta hydrolase fold-3 domain-containing protein</fullName>
    </recommendedName>
</protein>
<evidence type="ECO:0000313" key="4">
    <source>
        <dbReference type="Proteomes" id="UP000326396"/>
    </source>
</evidence>
<comment type="caution">
    <text evidence="3">The sequence shown here is derived from an EMBL/GenBank/DDBJ whole genome shotgun (WGS) entry which is preliminary data.</text>
</comment>